<evidence type="ECO:0000313" key="11">
    <source>
        <dbReference type="Proteomes" id="UP000322876"/>
    </source>
</evidence>
<reference evidence="10 11" key="1">
    <citation type="submission" date="2019-06" db="EMBL/GenBank/DDBJ databases">
        <title>Genomic insights into carbon and energy metabolism of Deferribacter autotrophicus revealed new metabolic traits in the phylum Deferribacteres.</title>
        <authorList>
            <person name="Slobodkin A.I."/>
            <person name="Slobodkina G.B."/>
            <person name="Allioux M."/>
            <person name="Alain K."/>
            <person name="Jebbar M."/>
            <person name="Shadrin V."/>
            <person name="Kublanov I.V."/>
            <person name="Toshchakov S.V."/>
            <person name="Bonch-Osmolovskaya E.A."/>
        </authorList>
    </citation>
    <scope>NUCLEOTIDE SEQUENCE [LARGE SCALE GENOMIC DNA]</scope>
    <source>
        <strain evidence="10 11">SL50</strain>
    </source>
</reference>
<dbReference type="OrthoDB" id="9804559at2"/>
<organism evidence="10 11">
    <name type="scientific">Deferribacter autotrophicus</name>
    <dbReference type="NCBI Taxonomy" id="500465"/>
    <lineage>
        <taxon>Bacteria</taxon>
        <taxon>Pseudomonadati</taxon>
        <taxon>Deferribacterota</taxon>
        <taxon>Deferribacteres</taxon>
        <taxon>Deferribacterales</taxon>
        <taxon>Deferribacteraceae</taxon>
        <taxon>Deferribacter</taxon>
    </lineage>
</organism>
<dbReference type="InterPro" id="IPR020013">
    <property type="entry name" value="Flagellar_FlgE/F/G"/>
</dbReference>
<protein>
    <recommendedName>
        <fullName evidence="3 5">Flagellar hook protein FlgE</fullName>
    </recommendedName>
</protein>
<dbReference type="InterPro" id="IPR010930">
    <property type="entry name" value="Flg_bb/hook_C_dom"/>
</dbReference>
<dbReference type="PANTHER" id="PTHR30435:SF1">
    <property type="entry name" value="FLAGELLAR HOOK PROTEIN FLGE"/>
    <property type="match status" value="1"/>
</dbReference>
<name>A0A5A8F4B7_9BACT</name>
<comment type="similarity">
    <text evidence="2 5">Belongs to the flagella basal body rod proteins family.</text>
</comment>
<dbReference type="SUPFAM" id="SSF117143">
    <property type="entry name" value="Flagellar hook protein flgE"/>
    <property type="match status" value="1"/>
</dbReference>
<evidence type="ECO:0000313" key="10">
    <source>
        <dbReference type="EMBL" id="KAA0258421.1"/>
    </source>
</evidence>
<dbReference type="InterPro" id="IPR011491">
    <property type="entry name" value="FlgE_D2"/>
</dbReference>
<evidence type="ECO:0000256" key="4">
    <source>
        <dbReference type="ARBA" id="ARBA00023143"/>
    </source>
</evidence>
<dbReference type="GO" id="GO:0009424">
    <property type="term" value="C:bacterial-type flagellum hook"/>
    <property type="evidence" value="ECO:0007669"/>
    <property type="project" value="TreeGrafter"/>
</dbReference>
<dbReference type="GO" id="GO:0005829">
    <property type="term" value="C:cytosol"/>
    <property type="evidence" value="ECO:0007669"/>
    <property type="project" value="TreeGrafter"/>
</dbReference>
<dbReference type="GO" id="GO:0071978">
    <property type="term" value="P:bacterial-type flagellum-dependent swarming motility"/>
    <property type="evidence" value="ECO:0007669"/>
    <property type="project" value="TreeGrafter"/>
</dbReference>
<comment type="subcellular location">
    <subcellularLocation>
        <location evidence="1 5">Bacterial flagellum basal body</location>
    </subcellularLocation>
</comment>
<keyword evidence="10" id="KW-0282">Flagellum</keyword>
<dbReference type="RefSeq" id="WP_149265978.1">
    <property type="nucleotide sequence ID" value="NZ_VFJB01000004.1"/>
</dbReference>
<proteinExistence type="inferred from homology"/>
<dbReference type="InterPro" id="IPR037058">
    <property type="entry name" value="Falgellar_hook_FlgE_sf"/>
</dbReference>
<dbReference type="InterPro" id="IPR001444">
    <property type="entry name" value="Flag_bb_rod_N"/>
</dbReference>
<sequence>MLRSLYSGITGLNEHQKSMDVIGNNIANVNTVGYKTSRIVFQDLLSQTISGGKAPAGNLGGINPKQIGTGTSTASVDTIFTQGTLQNTGVTTDMAIQGNGFFVVRSENENEMYYTRAGNFTFDKDGYLVTPDGFIVQGWMADAATGEILTDTEVSDIQLSSAYTSVPARATENVSLVGNLDTRAEPTILEFQPLMTTAASNDNIFDLHSSNGLKLDLVEGEPVRIKALATKITDMAKVYNSSDVSLGLDSNKNISIFITQSDTTTEHQLIYDSNEDDFDNNNIGNGKFKTLQGFIDELNNILNNYGATASLSEGKIKIESTNNFTINSFSGNPNLAVVLQSLVGAYVSNDTKESNEIFYEKILNAGSDFNSLGELASEITSAISENVSEGFSVNYDENSGMFVYKNLVIDADQDGIPDVSSNDIRGFKIDKAYSGTVFESNIVTSNDILLGAGETNPPIYSNRFLRYAKESDSLDNLYTNSGLTLGLDSDAVIYFDAQIGGKEPNSDPEATNYVPVLGKTVGDLLNGLESYMGLPDNSITIEDGKIKVIGEKGIPNNIDYINFSVSGASSYATFTDYMKYQTLQNASGGQLITSQTVYDAQGNPHVVNYNFELYDEANNEWKLTIEPADSNDSISIDGTTGNTVIVRFNQDGSFQGVYDLYTNNILSNLSFTLSPANGASIMSGVSVNLGTPGNYDGMTLSAAESTITETDQDGYPMGSLERLSVNDSGEIIGAYTNGEIKLIAQVGVAIFTNQEGLLKVGDTLFAETPNSGQAAIGRASTGGRGTIASGALENSNVDLAREFVNMITTQRGFQANSRVITTSDELLQELMNLKR</sequence>
<dbReference type="Pfam" id="PF06429">
    <property type="entry name" value="Flg_bbr_C"/>
    <property type="match status" value="1"/>
</dbReference>
<dbReference type="PANTHER" id="PTHR30435">
    <property type="entry name" value="FLAGELLAR PROTEIN"/>
    <property type="match status" value="1"/>
</dbReference>
<dbReference type="InterPro" id="IPR019776">
    <property type="entry name" value="Flagellar_basal_body_rod_CS"/>
</dbReference>
<evidence type="ECO:0000256" key="2">
    <source>
        <dbReference type="ARBA" id="ARBA00009677"/>
    </source>
</evidence>
<evidence type="ECO:0000259" key="6">
    <source>
        <dbReference type="Pfam" id="PF00460"/>
    </source>
</evidence>
<keyword evidence="10" id="KW-0966">Cell projection</keyword>
<evidence type="ECO:0000256" key="5">
    <source>
        <dbReference type="RuleBase" id="RU362116"/>
    </source>
</evidence>
<evidence type="ECO:0000259" key="7">
    <source>
        <dbReference type="Pfam" id="PF06429"/>
    </source>
</evidence>
<dbReference type="InterPro" id="IPR037925">
    <property type="entry name" value="FlgE/F/G-like"/>
</dbReference>
<keyword evidence="11" id="KW-1185">Reference proteome</keyword>
<evidence type="ECO:0000259" key="9">
    <source>
        <dbReference type="Pfam" id="PF22692"/>
    </source>
</evidence>
<keyword evidence="10" id="KW-0969">Cilium</keyword>
<feature type="domain" description="Flagellar basal body rod protein N-terminal" evidence="6">
    <location>
        <begin position="5"/>
        <end position="35"/>
    </location>
</feature>
<dbReference type="GO" id="GO:0009425">
    <property type="term" value="C:bacterial-type flagellum basal body"/>
    <property type="evidence" value="ECO:0007669"/>
    <property type="project" value="UniProtKB-SubCell"/>
</dbReference>
<evidence type="ECO:0000259" key="8">
    <source>
        <dbReference type="Pfam" id="PF07559"/>
    </source>
</evidence>
<comment type="function">
    <text evidence="5">A flexible structure which links the flagellar filament to the drive apparatus in the basal body.</text>
</comment>
<evidence type="ECO:0000256" key="1">
    <source>
        <dbReference type="ARBA" id="ARBA00004117"/>
    </source>
</evidence>
<accession>A0A5A8F4B7</accession>
<dbReference type="EMBL" id="VFJB01000004">
    <property type="protein sequence ID" value="KAA0258421.1"/>
    <property type="molecule type" value="Genomic_DNA"/>
</dbReference>
<feature type="domain" description="Flagellar hook protein FlgE D2" evidence="8">
    <location>
        <begin position="591"/>
        <end position="715"/>
    </location>
</feature>
<feature type="domain" description="Flagellar hook protein FlgE/F/G-like D1" evidence="9">
    <location>
        <begin position="95"/>
        <end position="161"/>
    </location>
</feature>
<dbReference type="InterPro" id="IPR053967">
    <property type="entry name" value="LlgE_F_G-like_D1"/>
</dbReference>
<gene>
    <name evidence="10" type="ORF">FHQ18_04480</name>
</gene>
<feature type="domain" description="Flagellar basal-body/hook protein C-terminal" evidence="7">
    <location>
        <begin position="789"/>
        <end position="833"/>
    </location>
</feature>
<dbReference type="PROSITE" id="PS00588">
    <property type="entry name" value="FLAGELLA_BB_ROD"/>
    <property type="match status" value="1"/>
</dbReference>
<dbReference type="Pfam" id="PF00460">
    <property type="entry name" value="Flg_bb_rod"/>
    <property type="match status" value="1"/>
</dbReference>
<dbReference type="AlphaFoldDB" id="A0A5A8F4B7"/>
<dbReference type="Gene3D" id="2.60.98.20">
    <property type="entry name" value="Flagellar hook protein FlgE"/>
    <property type="match status" value="1"/>
</dbReference>
<dbReference type="Pfam" id="PF22692">
    <property type="entry name" value="LlgE_F_G_D1"/>
    <property type="match status" value="1"/>
</dbReference>
<dbReference type="NCBIfam" id="TIGR03506">
    <property type="entry name" value="FlgEFG_subfam"/>
    <property type="match status" value="2"/>
</dbReference>
<dbReference type="Pfam" id="PF07559">
    <property type="entry name" value="FlgE_D2"/>
    <property type="match status" value="1"/>
</dbReference>
<dbReference type="Proteomes" id="UP000322876">
    <property type="component" value="Unassembled WGS sequence"/>
</dbReference>
<keyword evidence="4 5" id="KW-0975">Bacterial flagellum</keyword>
<comment type="caution">
    <text evidence="10">The sequence shown here is derived from an EMBL/GenBank/DDBJ whole genome shotgun (WGS) entry which is preliminary data.</text>
</comment>
<evidence type="ECO:0000256" key="3">
    <source>
        <dbReference type="ARBA" id="ARBA00019015"/>
    </source>
</evidence>